<gene>
    <name evidence="3" type="ORF">A4A49_40152</name>
</gene>
<organism evidence="3 4">
    <name type="scientific">Nicotiana attenuata</name>
    <name type="common">Coyote tobacco</name>
    <dbReference type="NCBI Taxonomy" id="49451"/>
    <lineage>
        <taxon>Eukaryota</taxon>
        <taxon>Viridiplantae</taxon>
        <taxon>Streptophyta</taxon>
        <taxon>Embryophyta</taxon>
        <taxon>Tracheophyta</taxon>
        <taxon>Spermatophyta</taxon>
        <taxon>Magnoliopsida</taxon>
        <taxon>eudicotyledons</taxon>
        <taxon>Gunneridae</taxon>
        <taxon>Pentapetalae</taxon>
        <taxon>asterids</taxon>
        <taxon>lamiids</taxon>
        <taxon>Solanales</taxon>
        <taxon>Solanaceae</taxon>
        <taxon>Nicotianoideae</taxon>
        <taxon>Nicotianeae</taxon>
        <taxon>Nicotiana</taxon>
    </lineage>
</organism>
<comment type="caution">
    <text evidence="3">The sequence shown here is derived from an EMBL/GenBank/DDBJ whole genome shotgun (WGS) entry which is preliminary data.</text>
</comment>
<feature type="domain" description="Retrovirus-related Pol polyprotein from transposon TNT 1-94-like beta-barrel" evidence="2">
    <location>
        <begin position="251"/>
        <end position="327"/>
    </location>
</feature>
<protein>
    <recommendedName>
        <fullName evidence="2">Retrovirus-related Pol polyprotein from transposon TNT 1-94-like beta-barrel domain-containing protein</fullName>
    </recommendedName>
</protein>
<feature type="compositionally biased region" description="Polar residues" evidence="1">
    <location>
        <begin position="400"/>
        <end position="418"/>
    </location>
</feature>
<evidence type="ECO:0000256" key="1">
    <source>
        <dbReference type="SAM" id="MobiDB-lite"/>
    </source>
</evidence>
<feature type="compositionally biased region" description="Polar residues" evidence="1">
    <location>
        <begin position="459"/>
        <end position="482"/>
    </location>
</feature>
<accession>A0A1J6KEZ4</accession>
<reference evidence="3" key="1">
    <citation type="submission" date="2016-11" db="EMBL/GenBank/DDBJ databases">
        <title>The genome of Nicotiana attenuata.</title>
        <authorList>
            <person name="Xu S."/>
            <person name="Brockmoeller T."/>
            <person name="Gaquerel E."/>
            <person name="Navarro A."/>
            <person name="Kuhl H."/>
            <person name="Gase K."/>
            <person name="Ling Z."/>
            <person name="Zhou W."/>
            <person name="Kreitzer C."/>
            <person name="Stanke M."/>
            <person name="Tang H."/>
            <person name="Lyons E."/>
            <person name="Pandey P."/>
            <person name="Pandey S.P."/>
            <person name="Timmermann B."/>
            <person name="Baldwin I.T."/>
        </authorList>
    </citation>
    <scope>NUCLEOTIDE SEQUENCE [LARGE SCALE GENOMIC DNA]</scope>
    <source>
        <strain evidence="3">UT</strain>
    </source>
</reference>
<proteinExistence type="predicted"/>
<feature type="region of interest" description="Disordered" evidence="1">
    <location>
        <begin position="1"/>
        <end position="24"/>
    </location>
</feature>
<name>A0A1J6KEZ4_NICAT</name>
<evidence type="ECO:0000313" key="3">
    <source>
        <dbReference type="EMBL" id="OIT20479.1"/>
    </source>
</evidence>
<feature type="region of interest" description="Disordered" evidence="1">
    <location>
        <begin position="455"/>
        <end position="484"/>
    </location>
</feature>
<dbReference type="InterPro" id="IPR054722">
    <property type="entry name" value="PolX-like_BBD"/>
</dbReference>
<dbReference type="AlphaFoldDB" id="A0A1J6KEZ4"/>
<sequence>MDDCFPTQTTVPDYSSSVSTTDAQESYPTIATDVPITPTDNDLVTGDVTIPVAEILDTDSTTPNTEEVEGEHEMQDISAELLPTNVPEIAIAPHTSRMEPVKDQGPRKTTRTSKPPVWLKDYQTTKKFTGCCLYLLSNTLTYANISTGYPEDFRRRKAFHPKGILTTANHVEGFVNHEEGNMAQSSQGISGASQARGGDHFFTEAQYQQILDLLRDSPPSDMKAQNQATTAGIITSLSSSVHISNKRNDDWIVDSGATHHISSTLDLMNDVRRVDDRTQDKVTLTNGVTTKIEHVGSSYLSDFDKLENVLHVPDFKFNLMLVSKLTRDLKCAATFLPTLCVFQDLYNGRVKAIGKENEGLYILKGRGIRLLAANMDGQPGGLLAISNLEQSFQVPPAAETGTSSPVEDGNNGVNTASSPAEDLEESSVPNENHDAAPLVLENVEDISVGSLVQDGVTKDIQNGQDTPRTESVSNAPTRQSLRVKNPPIWQRDYVLQS</sequence>
<dbReference type="Gramene" id="OIT20479">
    <property type="protein sequence ID" value="OIT20479"/>
    <property type="gene ID" value="A4A49_40152"/>
</dbReference>
<feature type="region of interest" description="Disordered" evidence="1">
    <location>
        <begin position="395"/>
        <end position="430"/>
    </location>
</feature>
<keyword evidence="4" id="KW-1185">Reference proteome</keyword>
<dbReference type="Proteomes" id="UP000187609">
    <property type="component" value="Unassembled WGS sequence"/>
</dbReference>
<dbReference type="Pfam" id="PF22936">
    <property type="entry name" value="Pol_BBD"/>
    <property type="match status" value="1"/>
</dbReference>
<evidence type="ECO:0000313" key="4">
    <source>
        <dbReference type="Proteomes" id="UP000187609"/>
    </source>
</evidence>
<evidence type="ECO:0000259" key="2">
    <source>
        <dbReference type="Pfam" id="PF22936"/>
    </source>
</evidence>
<dbReference type="EMBL" id="MJEQ01005231">
    <property type="protein sequence ID" value="OIT20479.1"/>
    <property type="molecule type" value="Genomic_DNA"/>
</dbReference>